<dbReference type="Pfam" id="PF00378">
    <property type="entry name" value="ECH_1"/>
    <property type="match status" value="1"/>
</dbReference>
<dbReference type="GO" id="GO:0003824">
    <property type="term" value="F:catalytic activity"/>
    <property type="evidence" value="ECO:0007669"/>
    <property type="project" value="InterPro"/>
</dbReference>
<gene>
    <name evidence="3" type="ORF">GGQ68_004621</name>
</gene>
<dbReference type="PANTHER" id="PTHR11941">
    <property type="entry name" value="ENOYL-COA HYDRATASE-RELATED"/>
    <property type="match status" value="1"/>
</dbReference>
<evidence type="ECO:0000313" key="3">
    <source>
        <dbReference type="EMBL" id="MBB3988264.1"/>
    </source>
</evidence>
<keyword evidence="4" id="KW-1185">Reference proteome</keyword>
<dbReference type="AlphaFoldDB" id="A0A7W6GWB4"/>
<name>A0A7W6GWB4_9RHOB</name>
<dbReference type="PANTHER" id="PTHR11941:SF54">
    <property type="entry name" value="ENOYL-COA HYDRATASE, MITOCHONDRIAL"/>
    <property type="match status" value="1"/>
</dbReference>
<dbReference type="Proteomes" id="UP000541426">
    <property type="component" value="Unassembled WGS sequence"/>
</dbReference>
<accession>A0A7W6GWB4</accession>
<reference evidence="3 4" key="1">
    <citation type="submission" date="2020-08" db="EMBL/GenBank/DDBJ databases">
        <title>Genomic Encyclopedia of Type Strains, Phase IV (KMG-IV): sequencing the most valuable type-strain genomes for metagenomic binning, comparative biology and taxonomic classification.</title>
        <authorList>
            <person name="Goeker M."/>
        </authorList>
    </citation>
    <scope>NUCLEOTIDE SEQUENCE [LARGE SCALE GENOMIC DNA]</scope>
    <source>
        <strain evidence="3 4">DSM 102235</strain>
    </source>
</reference>
<dbReference type="GO" id="GO:0006635">
    <property type="term" value="P:fatty acid beta-oxidation"/>
    <property type="evidence" value="ECO:0007669"/>
    <property type="project" value="TreeGrafter"/>
</dbReference>
<sequence>MSGVIVETEGAIATVRFDRGGKANALDSTMIDALESAATELSRNPDVSVIVLAGTPGIFAAGVDLKDARLWSPEAGDVARHLAMNAGGRMSAAWRRLPQIVIAAIEGPAIGGGAILALCADFRVMAADAYLRFPEVRLGMTLGWGGLALLTERVGAGRAKRILCCDETIHAQEALTLGLADRTVEAGAALEAAQGWAGEIARAPAMSLRMTKSAVDAHARRNWAEGAEGDQFLLAKLLAERGSGA</sequence>
<evidence type="ECO:0000313" key="4">
    <source>
        <dbReference type="Proteomes" id="UP000541426"/>
    </source>
</evidence>
<dbReference type="InterPro" id="IPR001753">
    <property type="entry name" value="Enoyl-CoA_hydra/iso"/>
</dbReference>
<organism evidence="3 4">
    <name type="scientific">Sagittula marina</name>
    <dbReference type="NCBI Taxonomy" id="943940"/>
    <lineage>
        <taxon>Bacteria</taxon>
        <taxon>Pseudomonadati</taxon>
        <taxon>Pseudomonadota</taxon>
        <taxon>Alphaproteobacteria</taxon>
        <taxon>Rhodobacterales</taxon>
        <taxon>Roseobacteraceae</taxon>
        <taxon>Sagittula</taxon>
    </lineage>
</organism>
<dbReference type="Gene3D" id="3.90.226.10">
    <property type="entry name" value="2-enoyl-CoA Hydratase, Chain A, domain 1"/>
    <property type="match status" value="1"/>
</dbReference>
<dbReference type="PROSITE" id="PS00166">
    <property type="entry name" value="ENOYL_COA_HYDRATASE"/>
    <property type="match status" value="1"/>
</dbReference>
<evidence type="ECO:0000256" key="1">
    <source>
        <dbReference type="ARBA" id="ARBA00005254"/>
    </source>
</evidence>
<dbReference type="EMBL" id="JACIEJ010000018">
    <property type="protein sequence ID" value="MBB3988264.1"/>
    <property type="molecule type" value="Genomic_DNA"/>
</dbReference>
<comment type="similarity">
    <text evidence="1 2">Belongs to the enoyl-CoA hydratase/isomerase family.</text>
</comment>
<dbReference type="SUPFAM" id="SSF52096">
    <property type="entry name" value="ClpP/crotonase"/>
    <property type="match status" value="1"/>
</dbReference>
<evidence type="ECO:0000256" key="2">
    <source>
        <dbReference type="RuleBase" id="RU003707"/>
    </source>
</evidence>
<dbReference type="InterPro" id="IPR018376">
    <property type="entry name" value="Enoyl-CoA_hyd/isom_CS"/>
</dbReference>
<dbReference type="CDD" id="cd06558">
    <property type="entry name" value="crotonase-like"/>
    <property type="match status" value="1"/>
</dbReference>
<dbReference type="InterPro" id="IPR029045">
    <property type="entry name" value="ClpP/crotonase-like_dom_sf"/>
</dbReference>
<proteinExistence type="inferred from homology"/>
<protein>
    <submittedName>
        <fullName evidence="3">Enoyl-CoA hydratase/carnithine racemase</fullName>
    </submittedName>
</protein>
<comment type="caution">
    <text evidence="3">The sequence shown here is derived from an EMBL/GenBank/DDBJ whole genome shotgun (WGS) entry which is preliminary data.</text>
</comment>